<dbReference type="AlphaFoldDB" id="A0AAV9S4W6"/>
<sequence>MDTETKMKGKKKDTKRSWAPPSCVHIQTLTPNVKTHKNGRCTLTLAIHTLYSKVQLPIPQRGNQPLDTGDGPPSFQGGHRQTARATSPGYGRALPEPERPRPPLPDNPNNPRPHPETGPNEPDNQRHPRTKQSQPPSEFQSLPYEPPTPINTNMNFPKGPPPNGSQISNTNAMNPLPTEMKTHRHSMSQAHSHHFKHLLLHPTPTVHCTAMARQRPCSTSPQPPHASTTKQTLPSPGPTLVPSTRHHDGIILHAKQPPAGSMHLGQRPQQTHITATAMLIHGEQPTSSTITANPNAGDSTCKKRQGRTGRMQQLCRFY</sequence>
<gene>
    <name evidence="2" type="ORF">CRENBAI_013579</name>
</gene>
<dbReference type="EMBL" id="JAHHUM010000892">
    <property type="protein sequence ID" value="KAK5616350.1"/>
    <property type="molecule type" value="Genomic_DNA"/>
</dbReference>
<proteinExistence type="predicted"/>
<organism evidence="2 3">
    <name type="scientific">Crenichthys baileyi</name>
    <name type="common">White River springfish</name>
    <dbReference type="NCBI Taxonomy" id="28760"/>
    <lineage>
        <taxon>Eukaryota</taxon>
        <taxon>Metazoa</taxon>
        <taxon>Chordata</taxon>
        <taxon>Craniata</taxon>
        <taxon>Vertebrata</taxon>
        <taxon>Euteleostomi</taxon>
        <taxon>Actinopterygii</taxon>
        <taxon>Neopterygii</taxon>
        <taxon>Teleostei</taxon>
        <taxon>Neoteleostei</taxon>
        <taxon>Acanthomorphata</taxon>
        <taxon>Ovalentaria</taxon>
        <taxon>Atherinomorphae</taxon>
        <taxon>Cyprinodontiformes</taxon>
        <taxon>Goodeidae</taxon>
        <taxon>Crenichthys</taxon>
    </lineage>
</organism>
<dbReference type="Proteomes" id="UP001311232">
    <property type="component" value="Unassembled WGS sequence"/>
</dbReference>
<accession>A0AAV9S4W6</accession>
<feature type="region of interest" description="Disordered" evidence="1">
    <location>
        <begin position="1"/>
        <end position="20"/>
    </location>
</feature>
<feature type="compositionally biased region" description="Polar residues" evidence="1">
    <location>
        <begin position="164"/>
        <end position="173"/>
    </location>
</feature>
<protein>
    <submittedName>
        <fullName evidence="2">Uncharacterized protein</fullName>
    </submittedName>
</protein>
<evidence type="ECO:0000256" key="1">
    <source>
        <dbReference type="SAM" id="MobiDB-lite"/>
    </source>
</evidence>
<comment type="caution">
    <text evidence="2">The sequence shown here is derived from an EMBL/GenBank/DDBJ whole genome shotgun (WGS) entry which is preliminary data.</text>
</comment>
<keyword evidence="3" id="KW-1185">Reference proteome</keyword>
<feature type="compositionally biased region" description="Polar residues" evidence="1">
    <location>
        <begin position="216"/>
        <end position="234"/>
    </location>
</feature>
<feature type="region of interest" description="Disordered" evidence="1">
    <location>
        <begin position="58"/>
        <end position="182"/>
    </location>
</feature>
<evidence type="ECO:0000313" key="2">
    <source>
        <dbReference type="EMBL" id="KAK5616350.1"/>
    </source>
</evidence>
<feature type="compositionally biased region" description="Polar residues" evidence="1">
    <location>
        <begin position="131"/>
        <end position="140"/>
    </location>
</feature>
<name>A0AAV9S4W6_9TELE</name>
<reference evidence="2 3" key="1">
    <citation type="submission" date="2021-06" db="EMBL/GenBank/DDBJ databases">
        <authorList>
            <person name="Palmer J.M."/>
        </authorList>
    </citation>
    <scope>NUCLEOTIDE SEQUENCE [LARGE SCALE GENOMIC DNA]</scope>
    <source>
        <strain evidence="2 3">MEX-2019</strain>
        <tissue evidence="2">Muscle</tissue>
    </source>
</reference>
<feature type="region of interest" description="Disordered" evidence="1">
    <location>
        <begin position="286"/>
        <end position="307"/>
    </location>
</feature>
<feature type="compositionally biased region" description="Pro residues" evidence="1">
    <location>
        <begin position="102"/>
        <end position="112"/>
    </location>
</feature>
<evidence type="ECO:0000313" key="3">
    <source>
        <dbReference type="Proteomes" id="UP001311232"/>
    </source>
</evidence>
<feature type="compositionally biased region" description="Polar residues" evidence="1">
    <location>
        <begin position="286"/>
        <end position="298"/>
    </location>
</feature>
<feature type="region of interest" description="Disordered" evidence="1">
    <location>
        <begin position="213"/>
        <end position="245"/>
    </location>
</feature>